<comment type="cofactor">
    <cofactor evidence="11">
        <name>Zn(2+)</name>
        <dbReference type="ChEBI" id="CHEBI:29105"/>
    </cofactor>
    <text evidence="11">Binds 2 Zn(2+) ions per monomer.</text>
</comment>
<dbReference type="RefSeq" id="WP_035369701.1">
    <property type="nucleotide sequence ID" value="NZ_LR215050.1"/>
</dbReference>
<feature type="binding site" evidence="11">
    <location>
        <position position="165"/>
    </location>
    <ligand>
        <name>Zn(2+)</name>
        <dbReference type="ChEBI" id="CHEBI:29105"/>
        <label>2</label>
    </ligand>
</feature>
<dbReference type="InterPro" id="IPR001305">
    <property type="entry name" value="HSP_DnaJ_Cys-rich_dom"/>
</dbReference>
<dbReference type="CDD" id="cd10747">
    <property type="entry name" value="DnaJ_C"/>
    <property type="match status" value="1"/>
</dbReference>
<evidence type="ECO:0000256" key="6">
    <source>
        <dbReference type="ARBA" id="ARBA00022833"/>
    </source>
</evidence>
<feature type="zinc finger region" description="CR-type" evidence="12">
    <location>
        <begin position="135"/>
        <end position="217"/>
    </location>
</feature>
<comment type="subcellular location">
    <subcellularLocation>
        <location evidence="11">Cytoplasm</location>
    </subcellularLocation>
</comment>
<dbReference type="InterPro" id="IPR008971">
    <property type="entry name" value="HSP40/DnaJ_pept-bd"/>
</dbReference>
<dbReference type="GO" id="GO:0051082">
    <property type="term" value="F:unfolded protein binding"/>
    <property type="evidence" value="ECO:0007669"/>
    <property type="project" value="UniProtKB-UniRule"/>
</dbReference>
<feature type="repeat" description="CXXCXGXG motif" evidence="11">
    <location>
        <begin position="191"/>
        <end position="198"/>
    </location>
</feature>
<dbReference type="CDD" id="cd06257">
    <property type="entry name" value="DnaJ"/>
    <property type="match status" value="1"/>
</dbReference>
<comment type="similarity">
    <text evidence="9 11">Belongs to the DnaJ family.</text>
</comment>
<evidence type="ECO:0000256" key="9">
    <source>
        <dbReference type="ARBA" id="ARBA00061004"/>
    </source>
</evidence>
<feature type="binding site" evidence="11">
    <location>
        <position position="191"/>
    </location>
    <ligand>
        <name>Zn(2+)</name>
        <dbReference type="ChEBI" id="CHEBI:29105"/>
        <label>2</label>
    </ligand>
</feature>
<dbReference type="GO" id="GO:0009408">
    <property type="term" value="P:response to heat"/>
    <property type="evidence" value="ECO:0007669"/>
    <property type="project" value="InterPro"/>
</dbReference>
<dbReference type="GO" id="GO:0005524">
    <property type="term" value="F:ATP binding"/>
    <property type="evidence" value="ECO:0007669"/>
    <property type="project" value="InterPro"/>
</dbReference>
<evidence type="ECO:0000256" key="5">
    <source>
        <dbReference type="ARBA" id="ARBA00022771"/>
    </source>
</evidence>
<feature type="repeat" description="CXXCXGXG motif" evidence="11">
    <location>
        <begin position="205"/>
        <end position="212"/>
    </location>
</feature>
<feature type="binding site" evidence="11">
    <location>
        <position position="194"/>
    </location>
    <ligand>
        <name>Zn(2+)</name>
        <dbReference type="ChEBI" id="CHEBI:29105"/>
        <label>2</label>
    </ligand>
</feature>
<dbReference type="Pfam" id="PF00226">
    <property type="entry name" value="DnaJ"/>
    <property type="match status" value="1"/>
</dbReference>
<dbReference type="PROSITE" id="PS51188">
    <property type="entry name" value="ZF_CR"/>
    <property type="match status" value="1"/>
</dbReference>
<dbReference type="EMBL" id="LR215050">
    <property type="protein sequence ID" value="VEU82292.1"/>
    <property type="molecule type" value="Genomic_DNA"/>
</dbReference>
<evidence type="ECO:0000256" key="8">
    <source>
        <dbReference type="ARBA" id="ARBA00023186"/>
    </source>
</evidence>
<evidence type="ECO:0000256" key="11">
    <source>
        <dbReference type="HAMAP-Rule" id="MF_01152"/>
    </source>
</evidence>
<dbReference type="PROSITE" id="PS00636">
    <property type="entry name" value="DNAJ_1"/>
    <property type="match status" value="1"/>
</dbReference>
<keyword evidence="8 11" id="KW-0143">Chaperone</keyword>
<evidence type="ECO:0000313" key="16">
    <source>
        <dbReference type="Proteomes" id="UP000290909"/>
    </source>
</evidence>
<dbReference type="GO" id="GO:0005737">
    <property type="term" value="C:cytoplasm"/>
    <property type="evidence" value="ECO:0007669"/>
    <property type="project" value="UniProtKB-SubCell"/>
</dbReference>
<dbReference type="HAMAP" id="MF_01152">
    <property type="entry name" value="DnaJ"/>
    <property type="match status" value="1"/>
</dbReference>
<dbReference type="GO" id="GO:0042026">
    <property type="term" value="P:protein refolding"/>
    <property type="evidence" value="ECO:0007669"/>
    <property type="project" value="TreeGrafter"/>
</dbReference>
<dbReference type="NCBIfam" id="TIGR02349">
    <property type="entry name" value="DnaJ_bact"/>
    <property type="match status" value="1"/>
</dbReference>
<keyword evidence="4 11" id="KW-0677">Repeat</keyword>
<proteinExistence type="inferred from homology"/>
<feature type="binding site" evidence="11">
    <location>
        <position position="151"/>
    </location>
    <ligand>
        <name>Zn(2+)</name>
        <dbReference type="ChEBI" id="CHEBI:29105"/>
        <label>1</label>
    </ligand>
</feature>
<sequence length="373" mass="40885">MAEKRDYYEVLGISKTASAEEIKKAYRALAKKYHPDVSKEPDAEKKFKEVQEAYDVLNDPQKKAQYDQFGHAGANGDPFGGAGFGGFSGGFGGFEDIINSFFGGGGQRQRSSNARQQGDDIQMRMTIDFMEAVLGTKKPVEVEITEECGHCHGSGAESSKDVETCSRCHGSGYINVDQRTMFGTMRTQTACPTCGGKGQTIKNKCHVCSGNGRVKTKKKVDVKIPAGVQDDMTLRVPGYGHGGTKGAEAGDLYINFRVKPHKLFKRNGADIVLEVPITFAQAALGDKIEVPTIYGKSELSIPQGIQSGTVLKIKDKGTKDVRTGKQGDQNVIITVETPKNLSSDEKKLYEQLRDLDQPRKKSAWEKFKEFFTN</sequence>
<feature type="binding site" evidence="11">
    <location>
        <position position="205"/>
    </location>
    <ligand>
        <name>Zn(2+)</name>
        <dbReference type="ChEBI" id="CHEBI:29105"/>
        <label>1</label>
    </ligand>
</feature>
<evidence type="ECO:0000256" key="1">
    <source>
        <dbReference type="ARBA" id="ARBA00022490"/>
    </source>
</evidence>
<dbReference type="PRINTS" id="PR00625">
    <property type="entry name" value="JDOMAIN"/>
</dbReference>
<dbReference type="Pfam" id="PF00684">
    <property type="entry name" value="DnaJ_CXXCXGXG"/>
    <property type="match status" value="1"/>
</dbReference>
<dbReference type="FunFam" id="2.10.230.10:FF:000002">
    <property type="entry name" value="Molecular chaperone DnaJ"/>
    <property type="match status" value="1"/>
</dbReference>
<dbReference type="SUPFAM" id="SSF57938">
    <property type="entry name" value="DnaJ/Hsp40 cysteine-rich domain"/>
    <property type="match status" value="1"/>
</dbReference>
<evidence type="ECO:0000259" key="14">
    <source>
        <dbReference type="PROSITE" id="PS51188"/>
    </source>
</evidence>
<dbReference type="InterPro" id="IPR036869">
    <property type="entry name" value="J_dom_sf"/>
</dbReference>
<dbReference type="NCBIfam" id="NF008035">
    <property type="entry name" value="PRK10767.1"/>
    <property type="match status" value="1"/>
</dbReference>
<dbReference type="Gene3D" id="2.60.260.20">
    <property type="entry name" value="Urease metallochaperone UreE, N-terminal domain"/>
    <property type="match status" value="2"/>
</dbReference>
<keyword evidence="2 11" id="KW-0235">DNA replication</keyword>
<reference evidence="15 16" key="1">
    <citation type="submission" date="2019-01" db="EMBL/GenBank/DDBJ databases">
        <authorList>
            <consortium name="Pathogen Informatics"/>
        </authorList>
    </citation>
    <scope>NUCLEOTIDE SEQUENCE [LARGE SCALE GENOMIC DNA]</scope>
    <source>
        <strain evidence="15 16">NCTC10172</strain>
    </source>
</reference>
<dbReference type="FunFam" id="1.10.287.110:FF:000031">
    <property type="entry name" value="Molecular chaperone DnaJ"/>
    <property type="match status" value="1"/>
</dbReference>
<evidence type="ECO:0000256" key="7">
    <source>
        <dbReference type="ARBA" id="ARBA00023016"/>
    </source>
</evidence>
<dbReference type="SMART" id="SM00271">
    <property type="entry name" value="DnaJ"/>
    <property type="match status" value="1"/>
</dbReference>
<dbReference type="PROSITE" id="PS50076">
    <property type="entry name" value="DNAJ_2"/>
    <property type="match status" value="1"/>
</dbReference>
<keyword evidence="3 11" id="KW-0479">Metal-binding</keyword>
<name>A0A449BIN0_9MOLU</name>
<feature type="repeat" description="CXXCXGXG motif" evidence="11">
    <location>
        <begin position="148"/>
        <end position="155"/>
    </location>
</feature>
<comment type="function">
    <text evidence="11">Participates actively in the response to hyperosmotic and heat shock by preventing the aggregation of stress-denatured proteins and by disaggregating proteins, also in an autonomous, DnaK-independent fashion. Unfolded proteins bind initially to DnaJ; upon interaction with the DnaJ-bound protein, DnaK hydrolyzes its bound ATP, resulting in the formation of a stable complex. GrpE releases ADP from DnaK; ATP binding to DnaK triggers the release of the substrate protein, thus completing the reaction cycle. Several rounds of ATP-dependent interactions between DnaJ, DnaK and GrpE are required for fully efficient folding. Also involved, together with DnaK and GrpE, in the DNA replication of plasmids through activation of initiation proteins.</text>
</comment>
<keyword evidence="6 11" id="KW-0862">Zinc</keyword>
<dbReference type="InterPro" id="IPR001623">
    <property type="entry name" value="DnaJ_domain"/>
</dbReference>
<dbReference type="KEGG" id="ahk:NCTC10172_00301"/>
<keyword evidence="1 11" id="KW-0963">Cytoplasm</keyword>
<keyword evidence="7 11" id="KW-0346">Stress response</keyword>
<evidence type="ECO:0000259" key="13">
    <source>
        <dbReference type="PROSITE" id="PS50076"/>
    </source>
</evidence>
<dbReference type="GO" id="GO:0031072">
    <property type="term" value="F:heat shock protein binding"/>
    <property type="evidence" value="ECO:0007669"/>
    <property type="project" value="InterPro"/>
</dbReference>
<dbReference type="InterPro" id="IPR002939">
    <property type="entry name" value="DnaJ_C"/>
</dbReference>
<evidence type="ECO:0000256" key="12">
    <source>
        <dbReference type="PROSITE-ProRule" id="PRU00546"/>
    </source>
</evidence>
<dbReference type="SUPFAM" id="SSF49493">
    <property type="entry name" value="HSP40/DnaJ peptide-binding domain"/>
    <property type="match status" value="2"/>
</dbReference>
<dbReference type="Proteomes" id="UP000290909">
    <property type="component" value="Chromosome"/>
</dbReference>
<evidence type="ECO:0000256" key="3">
    <source>
        <dbReference type="ARBA" id="ARBA00022723"/>
    </source>
</evidence>
<comment type="domain">
    <text evidence="11">The J domain is necessary and sufficient to stimulate DnaK ATPase activity. Zinc center 1 plays an important role in the autonomous, DnaK-independent chaperone activity of DnaJ. Zinc center 2 is essential for interaction with DnaK and for DnaJ activity.</text>
</comment>
<feature type="binding site" evidence="11">
    <location>
        <position position="168"/>
    </location>
    <ligand>
        <name>Zn(2+)</name>
        <dbReference type="ChEBI" id="CHEBI:29105"/>
        <label>2</label>
    </ligand>
</feature>
<evidence type="ECO:0000256" key="10">
    <source>
        <dbReference type="ARBA" id="ARBA00067609"/>
    </source>
</evidence>
<evidence type="ECO:0000256" key="4">
    <source>
        <dbReference type="ARBA" id="ARBA00022737"/>
    </source>
</evidence>
<dbReference type="Gene3D" id="2.10.230.10">
    <property type="entry name" value="Heat shock protein DnaJ, cysteine-rich domain"/>
    <property type="match status" value="1"/>
</dbReference>
<feature type="binding site" evidence="11">
    <location>
        <position position="208"/>
    </location>
    <ligand>
        <name>Zn(2+)</name>
        <dbReference type="ChEBI" id="CHEBI:29105"/>
        <label>1</label>
    </ligand>
</feature>
<dbReference type="PANTHER" id="PTHR43096">
    <property type="entry name" value="DNAJ HOMOLOG 1, MITOCHONDRIAL-RELATED"/>
    <property type="match status" value="1"/>
</dbReference>
<dbReference type="PANTHER" id="PTHR43096:SF48">
    <property type="entry name" value="CHAPERONE PROTEIN DNAJ"/>
    <property type="match status" value="1"/>
</dbReference>
<feature type="binding site" evidence="11">
    <location>
        <position position="148"/>
    </location>
    <ligand>
        <name>Zn(2+)</name>
        <dbReference type="ChEBI" id="CHEBI:29105"/>
        <label>1</label>
    </ligand>
</feature>
<feature type="domain" description="J" evidence="13">
    <location>
        <begin position="6"/>
        <end position="70"/>
    </location>
</feature>
<accession>A0A449BIN0</accession>
<dbReference type="InterPro" id="IPR012724">
    <property type="entry name" value="DnaJ"/>
</dbReference>
<dbReference type="InterPro" id="IPR018253">
    <property type="entry name" value="DnaJ_domain_CS"/>
</dbReference>
<evidence type="ECO:0000256" key="2">
    <source>
        <dbReference type="ARBA" id="ARBA00022705"/>
    </source>
</evidence>
<dbReference type="STRING" id="1408416.GCA_000702765_01118"/>
<feature type="repeat" description="CXXCXGXG motif" evidence="11">
    <location>
        <begin position="165"/>
        <end position="172"/>
    </location>
</feature>
<feature type="domain" description="CR-type" evidence="14">
    <location>
        <begin position="135"/>
        <end position="217"/>
    </location>
</feature>
<gene>
    <name evidence="11 15" type="primary">dnaJ</name>
    <name evidence="15" type="ORF">NCTC10172_00301</name>
</gene>
<keyword evidence="16" id="KW-1185">Reference proteome</keyword>
<dbReference type="InterPro" id="IPR036410">
    <property type="entry name" value="HSP_DnaJ_Cys-rich_dom_sf"/>
</dbReference>
<dbReference type="AlphaFoldDB" id="A0A449BIN0"/>
<dbReference type="SUPFAM" id="SSF46565">
    <property type="entry name" value="Chaperone J-domain"/>
    <property type="match status" value="1"/>
</dbReference>
<keyword evidence="5 11" id="KW-0863">Zinc-finger</keyword>
<dbReference type="GO" id="GO:0008270">
    <property type="term" value="F:zinc ion binding"/>
    <property type="evidence" value="ECO:0007669"/>
    <property type="project" value="UniProtKB-UniRule"/>
</dbReference>
<dbReference type="GO" id="GO:0006260">
    <property type="term" value="P:DNA replication"/>
    <property type="evidence" value="ECO:0007669"/>
    <property type="project" value="UniProtKB-KW"/>
</dbReference>
<dbReference type="Pfam" id="PF01556">
    <property type="entry name" value="DnaJ_C"/>
    <property type="match status" value="1"/>
</dbReference>
<organism evidence="15 16">
    <name type="scientific">Acholeplasma hippikon</name>
    <dbReference type="NCBI Taxonomy" id="264636"/>
    <lineage>
        <taxon>Bacteria</taxon>
        <taxon>Bacillati</taxon>
        <taxon>Mycoplasmatota</taxon>
        <taxon>Mollicutes</taxon>
        <taxon>Acholeplasmatales</taxon>
        <taxon>Acholeplasmataceae</taxon>
        <taxon>Acholeplasma</taxon>
    </lineage>
</organism>
<dbReference type="Gene3D" id="1.10.287.110">
    <property type="entry name" value="DnaJ domain"/>
    <property type="match status" value="1"/>
</dbReference>
<protein>
    <recommendedName>
        <fullName evidence="10 11">Chaperone protein DnaJ</fullName>
    </recommendedName>
</protein>
<comment type="subunit">
    <text evidence="11">Homodimer.</text>
</comment>
<dbReference type="FunFam" id="2.60.260.20:FF:000005">
    <property type="entry name" value="Chaperone protein dnaJ 1, mitochondrial"/>
    <property type="match status" value="1"/>
</dbReference>
<evidence type="ECO:0000313" key="15">
    <source>
        <dbReference type="EMBL" id="VEU82292.1"/>
    </source>
</evidence>